<protein>
    <recommendedName>
        <fullName evidence="4">Ubiquitin carboxyl-terminal hydrolase 14</fullName>
        <ecNumber evidence="3">3.4.19.12</ecNumber>
    </recommendedName>
    <alternativeName>
        <fullName evidence="9">Deubiquitinating enzyme 14</fullName>
    </alternativeName>
    <alternativeName>
        <fullName evidence="10">Ubiquitin thioesterase 14</fullName>
    </alternativeName>
    <alternativeName>
        <fullName evidence="11">Ubiquitin-specific-processing protease 14</fullName>
    </alternativeName>
</protein>
<evidence type="ECO:0000313" key="14">
    <source>
        <dbReference type="EMBL" id="OWA54857.1"/>
    </source>
</evidence>
<dbReference type="InterPro" id="IPR038765">
    <property type="entry name" value="Papain-like_cys_pep_sf"/>
</dbReference>
<evidence type="ECO:0000256" key="8">
    <source>
        <dbReference type="ARBA" id="ARBA00022807"/>
    </source>
</evidence>
<evidence type="ECO:0000259" key="13">
    <source>
        <dbReference type="PROSITE" id="PS50053"/>
    </source>
</evidence>
<dbReference type="InterPro" id="IPR019954">
    <property type="entry name" value="Ubiquitin_CS"/>
</dbReference>
<evidence type="ECO:0000256" key="3">
    <source>
        <dbReference type="ARBA" id="ARBA00012759"/>
    </source>
</evidence>
<evidence type="ECO:0000256" key="9">
    <source>
        <dbReference type="ARBA" id="ARBA00029877"/>
    </source>
</evidence>
<dbReference type="InterPro" id="IPR000626">
    <property type="entry name" value="Ubiquitin-like_dom"/>
</dbReference>
<comment type="caution">
    <text evidence="14">The sequence shown here is derived from an EMBL/GenBank/DDBJ whole genome shotgun (WGS) entry which is preliminary data.</text>
</comment>
<proteinExistence type="inferred from homology"/>
<evidence type="ECO:0000256" key="12">
    <source>
        <dbReference type="SAM" id="MobiDB-lite"/>
    </source>
</evidence>
<dbReference type="CDD" id="cd16104">
    <property type="entry name" value="Ubl_USP14_like"/>
    <property type="match status" value="1"/>
</dbReference>
<dbReference type="InterPro" id="IPR044635">
    <property type="entry name" value="UBP14-like"/>
</dbReference>
<evidence type="ECO:0000256" key="6">
    <source>
        <dbReference type="ARBA" id="ARBA00022786"/>
    </source>
</evidence>
<evidence type="ECO:0000256" key="1">
    <source>
        <dbReference type="ARBA" id="ARBA00000707"/>
    </source>
</evidence>
<dbReference type="GO" id="GO:0070628">
    <property type="term" value="F:proteasome binding"/>
    <property type="evidence" value="ECO:0007669"/>
    <property type="project" value="TreeGrafter"/>
</dbReference>
<evidence type="ECO:0000256" key="4">
    <source>
        <dbReference type="ARBA" id="ARBA00014611"/>
    </source>
</evidence>
<keyword evidence="5" id="KW-0645">Protease</keyword>
<dbReference type="GO" id="GO:0061136">
    <property type="term" value="P:regulation of proteasomal protein catabolic process"/>
    <property type="evidence" value="ECO:0007669"/>
    <property type="project" value="TreeGrafter"/>
</dbReference>
<dbReference type="EMBL" id="MTYJ01000472">
    <property type="protein sequence ID" value="OWA54857.1"/>
    <property type="molecule type" value="Genomic_DNA"/>
</dbReference>
<dbReference type="Pfam" id="PF00240">
    <property type="entry name" value="ubiquitin"/>
    <property type="match status" value="1"/>
</dbReference>
<dbReference type="InterPro" id="IPR029071">
    <property type="entry name" value="Ubiquitin-like_domsf"/>
</dbReference>
<dbReference type="PANTHER" id="PTHR43982:SF1">
    <property type="entry name" value="UBIQUITIN CARBOXYL-TERMINAL HYDROLASE 14"/>
    <property type="match status" value="1"/>
</dbReference>
<dbReference type="InterPro" id="IPR001394">
    <property type="entry name" value="Peptidase_C19_UCH"/>
</dbReference>
<keyword evidence="15" id="KW-1185">Reference proteome</keyword>
<evidence type="ECO:0000256" key="10">
    <source>
        <dbReference type="ARBA" id="ARBA00029889"/>
    </source>
</evidence>
<evidence type="ECO:0000256" key="5">
    <source>
        <dbReference type="ARBA" id="ARBA00022670"/>
    </source>
</evidence>
<comment type="catalytic activity">
    <reaction evidence="1">
        <text>Thiol-dependent hydrolysis of ester, thioester, amide, peptide and isopeptide bonds formed by the C-terminal Gly of ubiquitin (a 76-residue protein attached to proteins as an intracellular targeting signal).</text>
        <dbReference type="EC" id="3.4.19.12"/>
    </reaction>
</comment>
<dbReference type="OrthoDB" id="333239at2759"/>
<evidence type="ECO:0000313" key="15">
    <source>
        <dbReference type="Proteomes" id="UP000192578"/>
    </source>
</evidence>
<keyword evidence="7 14" id="KW-0378">Hydrolase</keyword>
<keyword evidence="6" id="KW-0833">Ubl conjugation pathway</keyword>
<dbReference type="GO" id="GO:0004843">
    <property type="term" value="F:cysteine-type deubiquitinase activity"/>
    <property type="evidence" value="ECO:0007669"/>
    <property type="project" value="UniProtKB-EC"/>
</dbReference>
<dbReference type="AlphaFoldDB" id="A0A9X6NJ74"/>
<dbReference type="GO" id="GO:0016579">
    <property type="term" value="P:protein deubiquitination"/>
    <property type="evidence" value="ECO:0007669"/>
    <property type="project" value="InterPro"/>
</dbReference>
<dbReference type="PROSITE" id="PS00972">
    <property type="entry name" value="USP_1"/>
    <property type="match status" value="1"/>
</dbReference>
<keyword evidence="8" id="KW-0788">Thiol protease</keyword>
<sequence>MPPVRVNVKWGKQKFDDVEVNTEDTPEIFKAQLYALSGVPPDRQKLMVKGKTIQDQAWGDVKLTDGAGVMMMWQYRGIPTKPQSATKGADDDDDPMDDDEKMPVGLVNLGNTCYLNASLQCFRAVPELRQSLKQNQVSSSWSSSRFKEVVSANAVTLGRNADFDKVMKISRLPAYLTVQMVRFLLQRTPSCRCQSAEGREVPLLLDVFDLCSPVLQKKLQPYREKFRERDESAVQRDIAATRLAKQTNVTVNAPGVTALGSSHWRREMPALLRLTSMRI</sequence>
<evidence type="ECO:0000256" key="11">
    <source>
        <dbReference type="ARBA" id="ARBA00032096"/>
    </source>
</evidence>
<gene>
    <name evidence="14" type="ORF">BV898_19250</name>
</gene>
<comment type="similarity">
    <text evidence="2">Belongs to the peptidase C19 family. USP14/UBP6 subfamily.</text>
</comment>
<dbReference type="Pfam" id="PF00443">
    <property type="entry name" value="UCH"/>
    <property type="match status" value="1"/>
</dbReference>
<organism evidence="14 15">
    <name type="scientific">Hypsibius exemplaris</name>
    <name type="common">Freshwater tardigrade</name>
    <dbReference type="NCBI Taxonomy" id="2072580"/>
    <lineage>
        <taxon>Eukaryota</taxon>
        <taxon>Metazoa</taxon>
        <taxon>Ecdysozoa</taxon>
        <taxon>Tardigrada</taxon>
        <taxon>Eutardigrada</taxon>
        <taxon>Parachela</taxon>
        <taxon>Hypsibioidea</taxon>
        <taxon>Hypsibiidae</taxon>
        <taxon>Hypsibius</taxon>
    </lineage>
</organism>
<dbReference type="EC" id="3.4.19.12" evidence="3"/>
<evidence type="ECO:0000256" key="7">
    <source>
        <dbReference type="ARBA" id="ARBA00022801"/>
    </source>
</evidence>
<reference evidence="15" key="1">
    <citation type="submission" date="2017-01" db="EMBL/GenBank/DDBJ databases">
        <title>Comparative genomics of anhydrobiosis in the tardigrade Hypsibius dujardini.</title>
        <authorList>
            <person name="Yoshida Y."/>
            <person name="Koutsovoulos G."/>
            <person name="Laetsch D."/>
            <person name="Stevens L."/>
            <person name="Kumar S."/>
            <person name="Horikawa D."/>
            <person name="Ishino K."/>
            <person name="Komine S."/>
            <person name="Tomita M."/>
            <person name="Blaxter M."/>
            <person name="Arakawa K."/>
        </authorList>
    </citation>
    <scope>NUCLEOTIDE SEQUENCE [LARGE SCALE GENOMIC DNA]</scope>
    <source>
        <strain evidence="15">Z151</strain>
    </source>
</reference>
<dbReference type="GO" id="GO:0043161">
    <property type="term" value="P:proteasome-mediated ubiquitin-dependent protein catabolic process"/>
    <property type="evidence" value="ECO:0007669"/>
    <property type="project" value="InterPro"/>
</dbReference>
<dbReference type="PANTHER" id="PTHR43982">
    <property type="entry name" value="UBIQUITIN CARBOXYL-TERMINAL HYDROLASE"/>
    <property type="match status" value="1"/>
</dbReference>
<dbReference type="SUPFAM" id="SSF54236">
    <property type="entry name" value="Ubiquitin-like"/>
    <property type="match status" value="1"/>
</dbReference>
<dbReference type="Gene3D" id="3.10.20.90">
    <property type="entry name" value="Phosphatidylinositol 3-kinase Catalytic Subunit, Chain A, domain 1"/>
    <property type="match status" value="1"/>
</dbReference>
<dbReference type="SUPFAM" id="SSF54001">
    <property type="entry name" value="Cysteine proteinases"/>
    <property type="match status" value="1"/>
</dbReference>
<dbReference type="PROSITE" id="PS50053">
    <property type="entry name" value="UBIQUITIN_2"/>
    <property type="match status" value="1"/>
</dbReference>
<dbReference type="SMART" id="SM00213">
    <property type="entry name" value="UBQ"/>
    <property type="match status" value="1"/>
</dbReference>
<accession>A0A9X6NJ74</accession>
<feature type="region of interest" description="Disordered" evidence="12">
    <location>
        <begin position="80"/>
        <end position="99"/>
    </location>
</feature>
<dbReference type="Proteomes" id="UP000192578">
    <property type="component" value="Unassembled WGS sequence"/>
</dbReference>
<feature type="domain" description="Ubiquitin-like" evidence="13">
    <location>
        <begin position="4"/>
        <end position="77"/>
    </location>
</feature>
<feature type="compositionally biased region" description="Acidic residues" evidence="12">
    <location>
        <begin position="90"/>
        <end position="99"/>
    </location>
</feature>
<evidence type="ECO:0000256" key="2">
    <source>
        <dbReference type="ARBA" id="ARBA00008739"/>
    </source>
</evidence>
<dbReference type="PROSITE" id="PS00299">
    <property type="entry name" value="UBIQUITIN_1"/>
    <property type="match status" value="1"/>
</dbReference>
<name>A0A9X6NJ74_HYPEX</name>
<dbReference type="InterPro" id="IPR018200">
    <property type="entry name" value="USP_CS"/>
</dbReference>
<dbReference type="Gene3D" id="3.90.70.10">
    <property type="entry name" value="Cysteine proteinases"/>
    <property type="match status" value="1"/>
</dbReference>